<dbReference type="AlphaFoldDB" id="A0A075AXM5"/>
<evidence type="ECO:0000256" key="7">
    <source>
        <dbReference type="RuleBase" id="RU367030"/>
    </source>
</evidence>
<dbReference type="InterPro" id="IPR036075">
    <property type="entry name" value="ARMT-1-like_metal-bd_sf"/>
</dbReference>
<gene>
    <name evidence="9" type="ORF">O9G_004073</name>
</gene>
<dbReference type="STRING" id="988480.A0A075AXM5"/>
<protein>
    <recommendedName>
        <fullName evidence="7">Sugar phosphate phosphatase</fullName>
        <ecNumber evidence="7">3.1.3.-</ecNumber>
    </recommendedName>
</protein>
<evidence type="ECO:0000256" key="3">
    <source>
        <dbReference type="ARBA" id="ARBA00022723"/>
    </source>
</evidence>
<dbReference type="EC" id="3.1.3.-" evidence="7"/>
<keyword evidence="3 7" id="KW-0479">Metal-binding</keyword>
<dbReference type="PANTHER" id="PTHR12260">
    <property type="entry name" value="DAMAGE-CONTROL PHOSPHATASE ARMT1"/>
    <property type="match status" value="1"/>
</dbReference>
<reference evidence="9 10" key="1">
    <citation type="journal article" date="2013" name="Curr. Biol.">
        <title>Shared signatures of parasitism and phylogenomics unite Cryptomycota and microsporidia.</title>
        <authorList>
            <person name="James T.Y."/>
            <person name="Pelin A."/>
            <person name="Bonen L."/>
            <person name="Ahrendt S."/>
            <person name="Sain D."/>
            <person name="Corradi N."/>
            <person name="Stajich J.E."/>
        </authorList>
    </citation>
    <scope>NUCLEOTIDE SEQUENCE [LARGE SCALE GENOMIC DNA]</scope>
    <source>
        <strain evidence="9 10">CSF55</strain>
    </source>
</reference>
<dbReference type="PANTHER" id="PTHR12260:SF6">
    <property type="entry name" value="DAMAGE-CONTROL PHOSPHATASE ARMT1"/>
    <property type="match status" value="1"/>
</dbReference>
<dbReference type="Gene3D" id="1.20.930.60">
    <property type="match status" value="1"/>
</dbReference>
<keyword evidence="10" id="KW-1185">Reference proteome</keyword>
<evidence type="ECO:0000256" key="2">
    <source>
        <dbReference type="ARBA" id="ARBA00009519"/>
    </source>
</evidence>
<evidence type="ECO:0000313" key="9">
    <source>
        <dbReference type="EMBL" id="EPZ35055.1"/>
    </source>
</evidence>
<proteinExistence type="inferred from homology"/>
<dbReference type="GO" id="GO:0006974">
    <property type="term" value="P:DNA damage response"/>
    <property type="evidence" value="ECO:0007669"/>
    <property type="project" value="TreeGrafter"/>
</dbReference>
<dbReference type="OrthoDB" id="541375at2759"/>
<dbReference type="Gene3D" id="3.40.50.10880">
    <property type="entry name" value="Uncharacterised protein PF01937, DUF89, domain 3"/>
    <property type="match status" value="1"/>
</dbReference>
<dbReference type="InterPro" id="IPR002791">
    <property type="entry name" value="ARMT1-like_metal-bd"/>
</dbReference>
<comment type="cofactor">
    <cofactor evidence="7">
        <name>Mn(2+)</name>
        <dbReference type="ChEBI" id="CHEBI:29035"/>
    </cofactor>
    <cofactor evidence="7">
        <name>Ni(2+)</name>
        <dbReference type="ChEBI" id="CHEBI:49786"/>
    </cofactor>
</comment>
<dbReference type="GO" id="GO:0046872">
    <property type="term" value="F:metal ion binding"/>
    <property type="evidence" value="ECO:0007669"/>
    <property type="project" value="UniProtKB-UniRule"/>
</dbReference>
<sequence length="387" mass="45066">MEYWTCNDKNTFAYDTLARRIPIILTNVINDLSQHFNAQKTVIEEFIALKNRLVKNKIIEKFEDLGFGDENTWNTEIEKSQPTFFDCRWLFAECYIYRQMFQIISKSNTIELDIFEYRKNETLKNNIQLMIDYAEIFSKYKSKNDLNNLLKDCLWGNTLDLSLLAGQKSAAPCNAHILADDSQDFIEKVFPCEKIHIVLDNFGLELFIDLCLATFLLDHNLVKVVVFHGKAVPWFVSDVTKIDFQKFLELLSQPEFENIPAFQSLGRRWREFVECSKFVFRAEKFFTTYLPFEELQSFDSSLHEEMKSDGGVIFKGDLNYRKMTNDSKVSEITGWVNVTKFDIPSLLVRVCKSDTLVGLKSMVHVDDSNWRTKGKFGVIQSLNCSKC</sequence>
<accession>A0A075AXM5</accession>
<evidence type="ECO:0000313" key="10">
    <source>
        <dbReference type="Proteomes" id="UP000030755"/>
    </source>
</evidence>
<evidence type="ECO:0000256" key="4">
    <source>
        <dbReference type="ARBA" id="ARBA00022801"/>
    </source>
</evidence>
<comment type="catalytic activity">
    <reaction evidence="1 7">
        <text>beta-D-fructose 1-phosphate + H2O = D-fructose + phosphate</text>
        <dbReference type="Rhea" id="RHEA:35603"/>
        <dbReference type="ChEBI" id="CHEBI:15377"/>
        <dbReference type="ChEBI" id="CHEBI:37721"/>
        <dbReference type="ChEBI" id="CHEBI:43474"/>
        <dbReference type="ChEBI" id="CHEBI:138881"/>
    </reaction>
</comment>
<evidence type="ECO:0000256" key="5">
    <source>
        <dbReference type="ARBA" id="ARBA00023211"/>
    </source>
</evidence>
<comment type="domain">
    <text evidence="7">Subfamily III proteins have a conserved RTxK motif about 40-50 residues from the C-terminus; the threonine may be replaced by serine or cysteine.</text>
</comment>
<comment type="similarity">
    <text evidence="2 7">Belongs to the damage-control phosphatase family. Sugar phosphate phosphatase III subfamily.</text>
</comment>
<dbReference type="GO" id="GO:0103026">
    <property type="term" value="F:fructose-1-phosphatase activity"/>
    <property type="evidence" value="ECO:0007669"/>
    <property type="project" value="RHEA"/>
</dbReference>
<name>A0A075AXM5_ROZAC</name>
<keyword evidence="5 7" id="KW-0464">Manganese</keyword>
<dbReference type="InterPro" id="IPR039763">
    <property type="entry name" value="ARMT1"/>
</dbReference>
<dbReference type="GO" id="GO:0005634">
    <property type="term" value="C:nucleus"/>
    <property type="evidence" value="ECO:0007669"/>
    <property type="project" value="TreeGrafter"/>
</dbReference>
<comment type="function">
    <text evidence="7">Metal-dependent phosphatase that shows phosphatase activity against several substrates, including fructose-1-phosphate and fructose-6-phosphate. Its preference for fructose-1-phosphate, a strong glycating agent that causes DNA damage rather than a canonical yeast metabolite, suggests a damage-control function in hexose phosphate metabolism.</text>
</comment>
<dbReference type="HOGENOM" id="CLU_030117_2_1_1"/>
<evidence type="ECO:0000256" key="1">
    <source>
        <dbReference type="ARBA" id="ARBA00001326"/>
    </source>
</evidence>
<evidence type="ECO:0000256" key="6">
    <source>
        <dbReference type="ARBA" id="ARBA00048809"/>
    </source>
</evidence>
<organism evidence="9 10">
    <name type="scientific">Rozella allomycis (strain CSF55)</name>
    <dbReference type="NCBI Taxonomy" id="988480"/>
    <lineage>
        <taxon>Eukaryota</taxon>
        <taxon>Fungi</taxon>
        <taxon>Fungi incertae sedis</taxon>
        <taxon>Cryptomycota</taxon>
        <taxon>Cryptomycota incertae sedis</taxon>
        <taxon>Rozella</taxon>
    </lineage>
</organism>
<evidence type="ECO:0000259" key="8">
    <source>
        <dbReference type="Pfam" id="PF01937"/>
    </source>
</evidence>
<keyword evidence="4 7" id="KW-0378">Hydrolase</keyword>
<dbReference type="SUPFAM" id="SSF111321">
    <property type="entry name" value="AF1104-like"/>
    <property type="match status" value="1"/>
</dbReference>
<dbReference type="Pfam" id="PF01937">
    <property type="entry name" value="ARMT1-like_dom"/>
    <property type="match status" value="1"/>
</dbReference>
<dbReference type="GO" id="GO:0097023">
    <property type="term" value="F:fructose 6-phosphate aldolase activity"/>
    <property type="evidence" value="ECO:0007669"/>
    <property type="project" value="RHEA"/>
</dbReference>
<feature type="domain" description="Damage-control phosphatase ARMT1-like metal-binding" evidence="8">
    <location>
        <begin position="16"/>
        <end position="360"/>
    </location>
</feature>
<comment type="catalytic activity">
    <reaction evidence="6 7">
        <text>beta-D-fructose 6-phosphate = dihydroxyacetone + D-glyceraldehyde 3-phosphate</text>
        <dbReference type="Rhea" id="RHEA:28002"/>
        <dbReference type="ChEBI" id="CHEBI:16016"/>
        <dbReference type="ChEBI" id="CHEBI:57634"/>
        <dbReference type="ChEBI" id="CHEBI:59776"/>
    </reaction>
</comment>
<dbReference type="EMBL" id="KE560887">
    <property type="protein sequence ID" value="EPZ35055.1"/>
    <property type="molecule type" value="Genomic_DNA"/>
</dbReference>
<dbReference type="Proteomes" id="UP000030755">
    <property type="component" value="Unassembled WGS sequence"/>
</dbReference>